<feature type="chain" id="PRO_5038630094" evidence="1">
    <location>
        <begin position="26"/>
        <end position="760"/>
    </location>
</feature>
<sequence>MSLYNKKTSIYLTNCAFVSMGILLASSVSPFETPISPKKVEAATIKTYKVTSNVNLRSKASTKGKILITIPKGKSVTYISKTGSWYKVKYGREIGYVNTSYIKITTKTTTTSTFAATNYQTKEKVNLRSSSSTKGKILLSIPKGKTVKATAKSGAWYKVTYGGKTGWVSSSYVKEYDAYKETTTTYFLIKKTASLRITPSTKKAQVYTIPTNNIFTSTQSVVNSKGETWYRISYKGKYYFVQSTVVSKVTPTQMTSTDYKANSTTSLFAEAGVSHTILTSIPKGAKVTSTDRVGNWYKVTYEGNTGYIDSTKFSVDTPIVDTEPDDTDDDTSTLPSGSTISQMTIYNIEDLKLLKTNSTSSDLLQVIPAKTKLTTTYKANNGWYQVSYEGFTGFVSGTSLIDETTKSRIASLESNPNSYLFMDLRTTSSVKADQINTYIASKTVGKTSVLTGQGQAIINAANKYGVNALYFAAHAIHESGFGVSDISLGRNNLFGFGAYDITPFIGSVKFDSIDNNLEFIAQSMKATYLNPSNWKYNSGAYLGYSVKNVNGARIDSLSKGMNFYYASDTNWGNAIANHMNGILAYDKEEAVSKKPNIVVPSAPKYPELKDVFPTGTLAIANSNLNVYSEKGSTNSVAATISKGESFNLLEKHNDYWLTVSYKGEKYYTNVVSFSAYNKHFTVQNLARVNTSSANGIALNVRSEGNASSSKVGELANYQFVELEIDTNNKPIMSGTWYKVKLPNGKQGYASGTYLVRELNK</sequence>
<accession>W4ERX9</accession>
<dbReference type="InterPro" id="IPR003646">
    <property type="entry name" value="SH3-like_bac-type"/>
</dbReference>
<feature type="domain" description="SH3b" evidence="2">
    <location>
        <begin position="251"/>
        <end position="318"/>
    </location>
</feature>
<dbReference type="InterPro" id="IPR002901">
    <property type="entry name" value="MGlyc_endo_b_GlcNAc-like_dom"/>
</dbReference>
<dbReference type="Pfam" id="PF01832">
    <property type="entry name" value="Glucosaminidase"/>
    <property type="match status" value="1"/>
</dbReference>
<evidence type="ECO:0000259" key="2">
    <source>
        <dbReference type="PROSITE" id="PS51781"/>
    </source>
</evidence>
<keyword evidence="3" id="KW-0378">Hydrolase</keyword>
<reference evidence="3 4" key="1">
    <citation type="journal article" date="2014" name="BMC Genomics">
        <title>Genomic comparison of sporeforming bacilli isolated from milk.</title>
        <authorList>
            <person name="Moreno Switt A.I."/>
            <person name="Andrus A.D."/>
            <person name="Ranieri M.L."/>
            <person name="Orsi R.H."/>
            <person name="Ivy R."/>
            <person name="den Bakker H.C."/>
            <person name="Martin N.H."/>
            <person name="Wiedmann M."/>
            <person name="Boor K.J."/>
        </authorList>
    </citation>
    <scope>NUCLEOTIDE SEQUENCE [LARGE SCALE GENOMIC DNA]</scope>
    <source>
        <strain evidence="3 4">FSL R5-213</strain>
    </source>
</reference>
<feature type="domain" description="SH3b" evidence="2">
    <location>
        <begin position="43"/>
        <end position="106"/>
    </location>
</feature>
<dbReference type="PANTHER" id="PTHR34408">
    <property type="entry name" value="FAMILY PROTEIN, PUTATIVE-RELATED"/>
    <property type="match status" value="1"/>
</dbReference>
<dbReference type="Pfam" id="PF08239">
    <property type="entry name" value="SH3_3"/>
    <property type="match status" value="5"/>
</dbReference>
<dbReference type="PATRIC" id="fig|1227360.4.peg.3301"/>
<evidence type="ECO:0000313" key="4">
    <source>
        <dbReference type="Proteomes" id="UP000019062"/>
    </source>
</evidence>
<feature type="domain" description="SH3b" evidence="2">
    <location>
        <begin position="109"/>
        <end position="177"/>
    </location>
</feature>
<dbReference type="GO" id="GO:0004040">
    <property type="term" value="F:amidase activity"/>
    <property type="evidence" value="ECO:0007669"/>
    <property type="project" value="InterPro"/>
</dbReference>
<organism evidence="3 4">
    <name type="scientific">Viridibacillus arenosi FSL R5-213</name>
    <dbReference type="NCBI Taxonomy" id="1227360"/>
    <lineage>
        <taxon>Bacteria</taxon>
        <taxon>Bacillati</taxon>
        <taxon>Bacillota</taxon>
        <taxon>Bacilli</taxon>
        <taxon>Bacillales</taxon>
        <taxon>Caryophanaceae</taxon>
        <taxon>Viridibacillus</taxon>
    </lineage>
</organism>
<protein>
    <submittedName>
        <fullName evidence="3">Cell wall hydrolase/autolysin</fullName>
    </submittedName>
</protein>
<dbReference type="eggNOG" id="COG4193">
    <property type="taxonomic scope" value="Bacteria"/>
</dbReference>
<dbReference type="SMART" id="SM00047">
    <property type="entry name" value="LYZ2"/>
    <property type="match status" value="1"/>
</dbReference>
<dbReference type="Gene3D" id="2.30.30.40">
    <property type="entry name" value="SH3 Domains"/>
    <property type="match status" value="7"/>
</dbReference>
<gene>
    <name evidence="3" type="ORF">C176_16197</name>
</gene>
<dbReference type="RefSeq" id="WP_051448780.1">
    <property type="nucleotide sequence ID" value="NZ_ASQA01000034.1"/>
</dbReference>
<dbReference type="PROSITE" id="PS51781">
    <property type="entry name" value="SH3B"/>
    <property type="match status" value="4"/>
</dbReference>
<dbReference type="Gene3D" id="1.10.530.10">
    <property type="match status" value="1"/>
</dbReference>
<comment type="caution">
    <text evidence="3">The sequence shown here is derived from an EMBL/GenBank/DDBJ whole genome shotgun (WGS) entry which is preliminary data.</text>
</comment>
<keyword evidence="4" id="KW-1185">Reference proteome</keyword>
<dbReference type="EMBL" id="ASQA01000034">
    <property type="protein sequence ID" value="ETT82546.1"/>
    <property type="molecule type" value="Genomic_DNA"/>
</dbReference>
<dbReference type="eggNOG" id="COG4991">
    <property type="taxonomic scope" value="Bacteria"/>
</dbReference>
<proteinExistence type="predicted"/>
<evidence type="ECO:0000256" key="1">
    <source>
        <dbReference type="SAM" id="SignalP"/>
    </source>
</evidence>
<dbReference type="Proteomes" id="UP000019062">
    <property type="component" value="Unassembled WGS sequence"/>
</dbReference>
<feature type="signal peptide" evidence="1">
    <location>
        <begin position="1"/>
        <end position="25"/>
    </location>
</feature>
<dbReference type="SUPFAM" id="SSF50044">
    <property type="entry name" value="SH3-domain"/>
    <property type="match status" value="1"/>
</dbReference>
<feature type="domain" description="SH3b" evidence="2">
    <location>
        <begin position="686"/>
        <end position="758"/>
    </location>
</feature>
<dbReference type="AlphaFoldDB" id="W4ERX9"/>
<name>W4ERX9_9BACL</name>
<evidence type="ECO:0000313" key="3">
    <source>
        <dbReference type="EMBL" id="ETT82546.1"/>
    </source>
</evidence>
<dbReference type="InterPro" id="IPR036028">
    <property type="entry name" value="SH3-like_dom_sf"/>
</dbReference>
<dbReference type="InterPro" id="IPR052354">
    <property type="entry name" value="Cell_Wall_Dynamics_Protein"/>
</dbReference>
<dbReference type="SMART" id="SM00287">
    <property type="entry name" value="SH3b"/>
    <property type="match status" value="7"/>
</dbReference>
<dbReference type="PANTHER" id="PTHR34408:SF1">
    <property type="entry name" value="GLYCOSYL HYDROLASE FAMILY 19 DOMAIN-CONTAINING PROTEIN HI_1415"/>
    <property type="match status" value="1"/>
</dbReference>
<keyword evidence="1" id="KW-0732">Signal</keyword>